<evidence type="ECO:0000256" key="14">
    <source>
        <dbReference type="ARBA" id="ARBA00037002"/>
    </source>
</evidence>
<evidence type="ECO:0000313" key="26">
    <source>
        <dbReference type="Proteomes" id="UP000240542"/>
    </source>
</evidence>
<evidence type="ECO:0000256" key="18">
    <source>
        <dbReference type="ARBA" id="ARBA00043210"/>
    </source>
</evidence>
<gene>
    <name evidence="25" type="ORF">CLV63_119106</name>
</gene>
<dbReference type="InterPro" id="IPR029069">
    <property type="entry name" value="HotDog_dom_sf"/>
</dbReference>
<evidence type="ECO:0000256" key="6">
    <source>
        <dbReference type="ARBA" id="ARBA00022703"/>
    </source>
</evidence>
<evidence type="ECO:0000256" key="13">
    <source>
        <dbReference type="ARBA" id="ARBA00035852"/>
    </source>
</evidence>
<dbReference type="PANTHER" id="PTHR12418">
    <property type="entry name" value="ACYL-COENZYME A THIOESTERASE THEM4"/>
    <property type="match status" value="1"/>
</dbReference>
<keyword evidence="9" id="KW-0809">Transit peptide</keyword>
<sequence>MTVDAQPVAELPDPRDFGFTVVHREELSDELLALVEDARALNDAVAHTDVAPEALAQARAAIAAATETLNGARRPTGAMVAGRDSRGRPEYGTIANIVAGPVNPAAPPLELAHTDDGVRGEVTLNGSYEGPPGLVHGGWVAALLDQALGSAASAAGMPGLTAHLDVDYRNPTPLHNPLTVTARVTGTERRKVFVSAEIRHNGELTAEGTAIMVQLMLPS</sequence>
<evidence type="ECO:0000256" key="22">
    <source>
        <dbReference type="ARBA" id="ARBA00048074"/>
    </source>
</evidence>
<evidence type="ECO:0000256" key="7">
    <source>
        <dbReference type="ARBA" id="ARBA00022801"/>
    </source>
</evidence>
<evidence type="ECO:0000256" key="9">
    <source>
        <dbReference type="ARBA" id="ARBA00022946"/>
    </source>
</evidence>
<comment type="catalytic activity">
    <reaction evidence="23">
        <text>tetradecanoyl-CoA + H2O = tetradecanoate + CoA + H(+)</text>
        <dbReference type="Rhea" id="RHEA:40119"/>
        <dbReference type="ChEBI" id="CHEBI:15377"/>
        <dbReference type="ChEBI" id="CHEBI:15378"/>
        <dbReference type="ChEBI" id="CHEBI:30807"/>
        <dbReference type="ChEBI" id="CHEBI:57287"/>
        <dbReference type="ChEBI" id="CHEBI:57385"/>
    </reaction>
    <physiologicalReaction direction="left-to-right" evidence="23">
        <dbReference type="Rhea" id="RHEA:40120"/>
    </physiologicalReaction>
</comment>
<comment type="catalytic activity">
    <reaction evidence="21">
        <text>decanoyl-CoA + H2O = decanoate + CoA + H(+)</text>
        <dbReference type="Rhea" id="RHEA:40059"/>
        <dbReference type="ChEBI" id="CHEBI:15377"/>
        <dbReference type="ChEBI" id="CHEBI:15378"/>
        <dbReference type="ChEBI" id="CHEBI:27689"/>
        <dbReference type="ChEBI" id="CHEBI:57287"/>
        <dbReference type="ChEBI" id="CHEBI:61430"/>
    </reaction>
    <physiologicalReaction direction="left-to-right" evidence="21">
        <dbReference type="Rhea" id="RHEA:40060"/>
    </physiologicalReaction>
</comment>
<dbReference type="Proteomes" id="UP000240542">
    <property type="component" value="Unassembled WGS sequence"/>
</dbReference>
<evidence type="ECO:0000256" key="17">
    <source>
        <dbReference type="ARBA" id="ARBA00040123"/>
    </source>
</evidence>
<dbReference type="SUPFAM" id="SSF54637">
    <property type="entry name" value="Thioesterase/thiol ester dehydrase-isomerase"/>
    <property type="match status" value="1"/>
</dbReference>
<dbReference type="GO" id="GO:0016787">
    <property type="term" value="F:hydrolase activity"/>
    <property type="evidence" value="ECO:0007669"/>
    <property type="project" value="UniProtKB-KW"/>
</dbReference>
<evidence type="ECO:0000313" key="25">
    <source>
        <dbReference type="EMBL" id="PSK91825.1"/>
    </source>
</evidence>
<dbReference type="InterPro" id="IPR006683">
    <property type="entry name" value="Thioestr_dom"/>
</dbReference>
<evidence type="ECO:0000256" key="4">
    <source>
        <dbReference type="ARBA" id="ARBA00022475"/>
    </source>
</evidence>
<keyword evidence="5" id="KW-0963">Cytoplasm</keyword>
<keyword evidence="4" id="KW-1003">Cell membrane</keyword>
<evidence type="ECO:0000256" key="20">
    <source>
        <dbReference type="ARBA" id="ARBA00047734"/>
    </source>
</evidence>
<evidence type="ECO:0000256" key="21">
    <source>
        <dbReference type="ARBA" id="ARBA00047969"/>
    </source>
</evidence>
<comment type="catalytic activity">
    <reaction evidence="20">
        <text>hexadecanoyl-CoA + H2O = hexadecanoate + CoA + H(+)</text>
        <dbReference type="Rhea" id="RHEA:16645"/>
        <dbReference type="ChEBI" id="CHEBI:7896"/>
        <dbReference type="ChEBI" id="CHEBI:15377"/>
        <dbReference type="ChEBI" id="CHEBI:15378"/>
        <dbReference type="ChEBI" id="CHEBI:57287"/>
        <dbReference type="ChEBI" id="CHEBI:57379"/>
        <dbReference type="EC" id="3.1.2.2"/>
    </reaction>
    <physiologicalReaction direction="left-to-right" evidence="20">
        <dbReference type="Rhea" id="RHEA:16646"/>
    </physiologicalReaction>
</comment>
<protein>
    <recommendedName>
        <fullName evidence="17">Acyl-coenzyme A thioesterase THEM4</fullName>
        <ecNumber evidence="16">3.1.2.2</ecNumber>
    </recommendedName>
    <alternativeName>
        <fullName evidence="18">Thioesterase superfamily member 4</fullName>
    </alternativeName>
</protein>
<dbReference type="OrthoDB" id="5242242at2"/>
<evidence type="ECO:0000256" key="5">
    <source>
        <dbReference type="ARBA" id="ARBA00022490"/>
    </source>
</evidence>
<keyword evidence="12" id="KW-0966">Cell projection</keyword>
<accession>A0A2P8D3N3</accession>
<dbReference type="GO" id="GO:0006631">
    <property type="term" value="P:fatty acid metabolic process"/>
    <property type="evidence" value="ECO:0007669"/>
    <property type="project" value="UniProtKB-KW"/>
</dbReference>
<dbReference type="GO" id="GO:0005737">
    <property type="term" value="C:cytoplasm"/>
    <property type="evidence" value="ECO:0007669"/>
    <property type="project" value="UniProtKB-SubCell"/>
</dbReference>
<evidence type="ECO:0000256" key="3">
    <source>
        <dbReference type="ARBA" id="ARBA00004632"/>
    </source>
</evidence>
<evidence type="ECO:0000256" key="12">
    <source>
        <dbReference type="ARBA" id="ARBA00023273"/>
    </source>
</evidence>
<evidence type="ECO:0000259" key="24">
    <source>
        <dbReference type="Pfam" id="PF03061"/>
    </source>
</evidence>
<evidence type="ECO:0000256" key="15">
    <source>
        <dbReference type="ARBA" id="ARBA00038456"/>
    </source>
</evidence>
<dbReference type="RefSeq" id="WP_106585491.1">
    <property type="nucleotide sequence ID" value="NZ_PYGA01000019.1"/>
</dbReference>
<keyword evidence="10" id="KW-0443">Lipid metabolism</keyword>
<comment type="catalytic activity">
    <reaction evidence="19">
        <text>octanoyl-CoA + H2O = octanoate + CoA + H(+)</text>
        <dbReference type="Rhea" id="RHEA:30143"/>
        <dbReference type="ChEBI" id="CHEBI:15377"/>
        <dbReference type="ChEBI" id="CHEBI:15378"/>
        <dbReference type="ChEBI" id="CHEBI:25646"/>
        <dbReference type="ChEBI" id="CHEBI:57287"/>
        <dbReference type="ChEBI" id="CHEBI:57386"/>
    </reaction>
    <physiologicalReaction direction="left-to-right" evidence="19">
        <dbReference type="Rhea" id="RHEA:30144"/>
    </physiologicalReaction>
</comment>
<organism evidence="25 26">
    <name type="scientific">Murinocardiopsis flavida</name>
    <dbReference type="NCBI Taxonomy" id="645275"/>
    <lineage>
        <taxon>Bacteria</taxon>
        <taxon>Bacillati</taxon>
        <taxon>Actinomycetota</taxon>
        <taxon>Actinomycetes</taxon>
        <taxon>Streptosporangiales</taxon>
        <taxon>Nocardiopsidaceae</taxon>
        <taxon>Murinocardiopsis</taxon>
    </lineage>
</organism>
<comment type="catalytic activity">
    <reaction evidence="13">
        <text>(5Z,8Z,11Z,14Z)-eicosatetraenoyl-CoA + H2O = (5Z,8Z,11Z,14Z)-eicosatetraenoate + CoA + H(+)</text>
        <dbReference type="Rhea" id="RHEA:40151"/>
        <dbReference type="ChEBI" id="CHEBI:15377"/>
        <dbReference type="ChEBI" id="CHEBI:15378"/>
        <dbReference type="ChEBI" id="CHEBI:32395"/>
        <dbReference type="ChEBI" id="CHEBI:57287"/>
        <dbReference type="ChEBI" id="CHEBI:57368"/>
    </reaction>
    <physiologicalReaction direction="left-to-right" evidence="13">
        <dbReference type="Rhea" id="RHEA:40152"/>
    </physiologicalReaction>
</comment>
<evidence type="ECO:0000256" key="19">
    <source>
        <dbReference type="ARBA" id="ARBA00047588"/>
    </source>
</evidence>
<comment type="caution">
    <text evidence="25">The sequence shown here is derived from an EMBL/GenBank/DDBJ whole genome shotgun (WGS) entry which is preliminary data.</text>
</comment>
<comment type="similarity">
    <text evidence="15">Belongs to the THEM4/THEM5 thioesterase family.</text>
</comment>
<evidence type="ECO:0000256" key="10">
    <source>
        <dbReference type="ARBA" id="ARBA00023098"/>
    </source>
</evidence>
<dbReference type="PANTHER" id="PTHR12418:SF19">
    <property type="entry name" value="ACYL-COENZYME A THIOESTERASE THEM4"/>
    <property type="match status" value="1"/>
</dbReference>
<dbReference type="EMBL" id="PYGA01000019">
    <property type="protein sequence ID" value="PSK91825.1"/>
    <property type="molecule type" value="Genomic_DNA"/>
</dbReference>
<evidence type="ECO:0000256" key="11">
    <source>
        <dbReference type="ARBA" id="ARBA00023136"/>
    </source>
</evidence>
<name>A0A2P8D3N3_9ACTN</name>
<comment type="catalytic activity">
    <reaction evidence="22">
        <text>dodecanoyl-CoA + H2O = dodecanoate + CoA + H(+)</text>
        <dbReference type="Rhea" id="RHEA:30135"/>
        <dbReference type="ChEBI" id="CHEBI:15377"/>
        <dbReference type="ChEBI" id="CHEBI:15378"/>
        <dbReference type="ChEBI" id="CHEBI:18262"/>
        <dbReference type="ChEBI" id="CHEBI:57287"/>
        <dbReference type="ChEBI" id="CHEBI:57375"/>
    </reaction>
    <physiologicalReaction direction="left-to-right" evidence="22">
        <dbReference type="Rhea" id="RHEA:30136"/>
    </physiologicalReaction>
</comment>
<dbReference type="Pfam" id="PF03061">
    <property type="entry name" value="4HBT"/>
    <property type="match status" value="1"/>
</dbReference>
<evidence type="ECO:0000256" key="16">
    <source>
        <dbReference type="ARBA" id="ARBA00038848"/>
    </source>
</evidence>
<evidence type="ECO:0000256" key="8">
    <source>
        <dbReference type="ARBA" id="ARBA00022832"/>
    </source>
</evidence>
<proteinExistence type="inferred from homology"/>
<comment type="catalytic activity">
    <reaction evidence="14">
        <text>(9Z)-octadecenoyl-CoA + H2O = (9Z)-octadecenoate + CoA + H(+)</text>
        <dbReference type="Rhea" id="RHEA:40139"/>
        <dbReference type="ChEBI" id="CHEBI:15377"/>
        <dbReference type="ChEBI" id="CHEBI:15378"/>
        <dbReference type="ChEBI" id="CHEBI:30823"/>
        <dbReference type="ChEBI" id="CHEBI:57287"/>
        <dbReference type="ChEBI" id="CHEBI:57387"/>
    </reaction>
    <physiologicalReaction direction="left-to-right" evidence="14">
        <dbReference type="Rhea" id="RHEA:40140"/>
    </physiologicalReaction>
</comment>
<keyword evidence="11" id="KW-0472">Membrane</keyword>
<evidence type="ECO:0000256" key="2">
    <source>
        <dbReference type="ARBA" id="ARBA00004496"/>
    </source>
</evidence>
<evidence type="ECO:0000256" key="23">
    <source>
        <dbReference type="ARBA" id="ARBA00048180"/>
    </source>
</evidence>
<dbReference type="CDD" id="cd03443">
    <property type="entry name" value="PaaI_thioesterase"/>
    <property type="match status" value="1"/>
</dbReference>
<dbReference type="GO" id="GO:0016020">
    <property type="term" value="C:membrane"/>
    <property type="evidence" value="ECO:0007669"/>
    <property type="project" value="UniProtKB-SubCell"/>
</dbReference>
<dbReference type="AlphaFoldDB" id="A0A2P8D3N3"/>
<feature type="domain" description="Thioesterase" evidence="24">
    <location>
        <begin position="133"/>
        <end position="203"/>
    </location>
</feature>
<evidence type="ECO:0000256" key="1">
    <source>
        <dbReference type="ARBA" id="ARBA00004170"/>
    </source>
</evidence>
<keyword evidence="26" id="KW-1185">Reference proteome</keyword>
<dbReference type="Gene3D" id="3.10.129.10">
    <property type="entry name" value="Hotdog Thioesterase"/>
    <property type="match status" value="1"/>
</dbReference>
<dbReference type="InterPro" id="IPR052365">
    <property type="entry name" value="THEM4/THEM5_acyl-CoA_thioest"/>
</dbReference>
<reference evidence="25 26" key="1">
    <citation type="submission" date="2018-03" db="EMBL/GenBank/DDBJ databases">
        <title>Genomic Encyclopedia of Archaeal and Bacterial Type Strains, Phase II (KMG-II): from individual species to whole genera.</title>
        <authorList>
            <person name="Goeker M."/>
        </authorList>
    </citation>
    <scope>NUCLEOTIDE SEQUENCE [LARGE SCALE GENOMIC DNA]</scope>
    <source>
        <strain evidence="25 26">DSM 45312</strain>
    </source>
</reference>
<keyword evidence="6" id="KW-0053">Apoptosis</keyword>
<keyword evidence="8" id="KW-0276">Fatty acid metabolism</keyword>
<dbReference type="EC" id="3.1.2.2" evidence="16"/>
<comment type="subcellular location">
    <subcellularLocation>
        <location evidence="3">Cell projection</location>
        <location evidence="3">Ruffle membrane</location>
    </subcellularLocation>
    <subcellularLocation>
        <location evidence="2">Cytoplasm</location>
    </subcellularLocation>
    <subcellularLocation>
        <location evidence="1">Membrane</location>
        <topology evidence="1">Peripheral membrane protein</topology>
    </subcellularLocation>
</comment>
<keyword evidence="7" id="KW-0378">Hydrolase</keyword>